<evidence type="ECO:0000256" key="7">
    <source>
        <dbReference type="ARBA" id="ARBA00022989"/>
    </source>
</evidence>
<evidence type="ECO:0000313" key="18">
    <source>
        <dbReference type="Proteomes" id="UP000254191"/>
    </source>
</evidence>
<dbReference type="NCBIfam" id="TIGR00540">
    <property type="entry name" value="TPR_hemY_coli"/>
    <property type="match status" value="1"/>
</dbReference>
<dbReference type="InterPro" id="IPR010817">
    <property type="entry name" value="HemY_N"/>
</dbReference>
<evidence type="ECO:0000256" key="3">
    <source>
        <dbReference type="ARBA" id="ARBA00004744"/>
    </source>
</evidence>
<evidence type="ECO:0000313" key="19">
    <source>
        <dbReference type="Proteomes" id="UP001171165"/>
    </source>
</evidence>
<dbReference type="NCBIfam" id="NF008017">
    <property type="entry name" value="PRK10747.1"/>
    <property type="match status" value="1"/>
</dbReference>
<evidence type="ECO:0000313" key="17">
    <source>
        <dbReference type="Proteomes" id="UP000251485"/>
    </source>
</evidence>
<name>A0A1Z1SQ55_PROMI</name>
<protein>
    <submittedName>
        <fullName evidence="13 14">Protoheme IX biogenesis protein</fullName>
    </submittedName>
</protein>
<reference evidence="17 18" key="2">
    <citation type="submission" date="2018-06" db="EMBL/GenBank/DDBJ databases">
        <authorList>
            <consortium name="Pathogen Informatics"/>
            <person name="Doyle S."/>
        </authorList>
    </citation>
    <scope>NUCLEOTIDE SEQUENCE [LARGE SCALE GENOMIC DNA]</scope>
    <source>
        <strain evidence="14 17">NCTC10975</strain>
        <strain evidence="15 18">NCTC11938</strain>
    </source>
</reference>
<evidence type="ECO:0000256" key="10">
    <source>
        <dbReference type="SAM" id="Phobius"/>
    </source>
</evidence>
<feature type="domain" description="HemY N-terminal" evidence="11">
    <location>
        <begin position="26"/>
        <end position="132"/>
    </location>
</feature>
<dbReference type="AlphaFoldDB" id="A0A1Z1SQ55"/>
<feature type="transmembrane region" description="Helical" evidence="10">
    <location>
        <begin position="41"/>
        <end position="62"/>
    </location>
</feature>
<dbReference type="OMA" id="QAYIGLM"/>
<dbReference type="Proteomes" id="UP000254191">
    <property type="component" value="Unassembled WGS sequence"/>
</dbReference>
<evidence type="ECO:0000256" key="5">
    <source>
        <dbReference type="ARBA" id="ARBA00022519"/>
    </source>
</evidence>
<dbReference type="Pfam" id="PF07219">
    <property type="entry name" value="HemY_N"/>
    <property type="match status" value="1"/>
</dbReference>
<evidence type="ECO:0000256" key="2">
    <source>
        <dbReference type="ARBA" id="ARBA00004429"/>
    </source>
</evidence>
<dbReference type="InterPro" id="IPR011990">
    <property type="entry name" value="TPR-like_helical_dom_sf"/>
</dbReference>
<dbReference type="EMBL" id="UAUE01000030">
    <property type="protein sequence ID" value="SPZ02513.1"/>
    <property type="molecule type" value="Genomic_DNA"/>
</dbReference>
<dbReference type="GeneID" id="6802306"/>
<evidence type="ECO:0000256" key="4">
    <source>
        <dbReference type="ARBA" id="ARBA00022475"/>
    </source>
</evidence>
<dbReference type="Gene3D" id="1.25.40.10">
    <property type="entry name" value="Tetratricopeptide repeat domain"/>
    <property type="match status" value="1"/>
</dbReference>
<comment type="subcellular location">
    <subcellularLocation>
        <location evidence="2">Cell inner membrane</location>
        <topology evidence="2">Multi-pass membrane protein</topology>
    </subcellularLocation>
</comment>
<evidence type="ECO:0000313" key="15">
    <source>
        <dbReference type="EMBL" id="SUC18024.1"/>
    </source>
</evidence>
<evidence type="ECO:0000313" key="12">
    <source>
        <dbReference type="EMBL" id="ARX32719.1"/>
    </source>
</evidence>
<dbReference type="STRING" id="584.AOUC001_17920"/>
<reference evidence="12 16" key="1">
    <citation type="submission" date="2017-05" db="EMBL/GenBank/DDBJ databases">
        <title>Whole genome sequencing of Proteus mirabilis AR_0155.</title>
        <authorList>
            <person name="Conlan S."/>
            <person name="Thomas P.J."/>
            <person name="Mullikin J."/>
            <person name="Frank K.M."/>
            <person name="Segre J.A."/>
        </authorList>
    </citation>
    <scope>NUCLEOTIDE SEQUENCE [LARGE SCALE GENOMIC DNA]</scope>
    <source>
        <strain evidence="12 16">AR_0155</strain>
    </source>
</reference>
<keyword evidence="4" id="KW-1003">Cell membrane</keyword>
<dbReference type="RefSeq" id="WP_004246334.1">
    <property type="nucleotide sequence ID" value="NZ_ABFCQN020000019.1"/>
</dbReference>
<dbReference type="OrthoDB" id="7067577at2"/>
<gene>
    <name evidence="13" type="primary">hemY</name>
    <name evidence="12" type="ORF">AM402_00595</name>
    <name evidence="14" type="ORF">NCTC10975_04550</name>
    <name evidence="15" type="ORF">NCTC11938_00333</name>
    <name evidence="13" type="ORF">PW210_002860</name>
</gene>
<sequence length="409" mass="46685">MFKILLLFVVLIAGIIFGPVLAGHQGYVFIQTDNWDIETSVTSLVIMFVLLQLILLLLGWCYRRFIGTGSKAYSWFSLRKRSRARKQTRLALMKLAEGDFKQVEKLMSRNADYAEQPVVNYLLAAEAAQQRGDEFRVQQHLERASELADTNQLPVDITRVRILLAQNENHAARTGVDELLNQVPRHPEVLRLAETAYIRTEAWQALLDIIPSMQKIALHTDDELEQLRQQAYIGLMGQKMSENGCDGLKNWWKAQPRKIQHDNGLRFVLAEHLIECNDPQTAQTIILDGIKRHYDERLILLLPRLKNSDPDSILKVLNSLIKQHGPTPLLNSTVGQIAMQQGQWAQAETAFRNALKQRPDVHDFAWLADVLDKQNKSVESAKVRKDALLMTLKKDSVIFDEPKTNKALQ</sequence>
<evidence type="ECO:0000256" key="9">
    <source>
        <dbReference type="ARBA" id="ARBA00023244"/>
    </source>
</evidence>
<proteinExistence type="predicted"/>
<evidence type="ECO:0000256" key="8">
    <source>
        <dbReference type="ARBA" id="ARBA00023136"/>
    </source>
</evidence>
<keyword evidence="5" id="KW-0997">Cell inner membrane</keyword>
<dbReference type="KEGG" id="pvl:AOB99_01085"/>
<dbReference type="EMBL" id="UGTS01000003">
    <property type="protein sequence ID" value="SUC18024.1"/>
    <property type="molecule type" value="Genomic_DNA"/>
</dbReference>
<dbReference type="UniPathway" id="UPA00252"/>
<reference evidence="13" key="3">
    <citation type="submission" date="2023-06" db="EMBL/GenBank/DDBJ databases">
        <authorList>
            <consortium name="Clinical and Environmental Microbiology Branch: Whole genome sequencing antimicrobial resistance pathogens in the healthcare setting"/>
        </authorList>
    </citation>
    <scope>NUCLEOTIDE SEQUENCE</scope>
    <source>
        <strain evidence="13">Microbial</strain>
    </source>
</reference>
<keyword evidence="9" id="KW-0627">Porphyrin biosynthesis</keyword>
<evidence type="ECO:0000256" key="6">
    <source>
        <dbReference type="ARBA" id="ARBA00022692"/>
    </source>
</evidence>
<dbReference type="EMBL" id="CP021694">
    <property type="protein sequence ID" value="ARX32719.1"/>
    <property type="molecule type" value="Genomic_DNA"/>
</dbReference>
<dbReference type="Proteomes" id="UP001171165">
    <property type="component" value="Unassembled WGS sequence"/>
</dbReference>
<dbReference type="InterPro" id="IPR005254">
    <property type="entry name" value="Heme_biosyn_assoc_TPR_pro"/>
</dbReference>
<dbReference type="GO" id="GO:0006779">
    <property type="term" value="P:porphyrin-containing compound biosynthetic process"/>
    <property type="evidence" value="ECO:0007669"/>
    <property type="project" value="UniProtKB-KW"/>
</dbReference>
<dbReference type="GO" id="GO:0042168">
    <property type="term" value="P:heme metabolic process"/>
    <property type="evidence" value="ECO:0007669"/>
    <property type="project" value="InterPro"/>
</dbReference>
<evidence type="ECO:0000313" key="13">
    <source>
        <dbReference type="EMBL" id="EKW9777005.1"/>
    </source>
</evidence>
<evidence type="ECO:0000313" key="14">
    <source>
        <dbReference type="EMBL" id="SPZ02513.1"/>
    </source>
</evidence>
<comment type="function">
    <text evidence="1">Involved in a late step of protoheme IX synthesis.</text>
</comment>
<dbReference type="Proteomes" id="UP000195540">
    <property type="component" value="Chromosome"/>
</dbReference>
<dbReference type="EMBL" id="ABKSPD020000010">
    <property type="protein sequence ID" value="EKW9777005.1"/>
    <property type="molecule type" value="Genomic_DNA"/>
</dbReference>
<accession>A0A1Z1SQ55</accession>
<organism evidence="13 19">
    <name type="scientific">Proteus mirabilis</name>
    <dbReference type="NCBI Taxonomy" id="584"/>
    <lineage>
        <taxon>Bacteria</taxon>
        <taxon>Pseudomonadati</taxon>
        <taxon>Pseudomonadota</taxon>
        <taxon>Gammaproteobacteria</taxon>
        <taxon>Enterobacterales</taxon>
        <taxon>Morganellaceae</taxon>
        <taxon>Proteus</taxon>
    </lineage>
</organism>
<evidence type="ECO:0000259" key="11">
    <source>
        <dbReference type="Pfam" id="PF07219"/>
    </source>
</evidence>
<evidence type="ECO:0000256" key="1">
    <source>
        <dbReference type="ARBA" id="ARBA00002962"/>
    </source>
</evidence>
<comment type="pathway">
    <text evidence="3">Porphyrin-containing compound metabolism; protoheme biosynthesis.</text>
</comment>
<keyword evidence="7 10" id="KW-1133">Transmembrane helix</keyword>
<dbReference type="Proteomes" id="UP000251485">
    <property type="component" value="Unassembled WGS sequence"/>
</dbReference>
<dbReference type="SUPFAM" id="SSF48452">
    <property type="entry name" value="TPR-like"/>
    <property type="match status" value="1"/>
</dbReference>
<evidence type="ECO:0000313" key="16">
    <source>
        <dbReference type="Proteomes" id="UP000195540"/>
    </source>
</evidence>
<keyword evidence="8 10" id="KW-0472">Membrane</keyword>
<keyword evidence="6 10" id="KW-0812">Transmembrane</keyword>
<dbReference type="GO" id="GO:0005886">
    <property type="term" value="C:plasma membrane"/>
    <property type="evidence" value="ECO:0007669"/>
    <property type="project" value="UniProtKB-SubCell"/>
</dbReference>